<keyword evidence="4" id="KW-1185">Reference proteome</keyword>
<dbReference type="OrthoDB" id="7967436at2759"/>
<feature type="compositionally biased region" description="Low complexity" evidence="1">
    <location>
        <begin position="421"/>
        <end position="439"/>
    </location>
</feature>
<feature type="region of interest" description="Disordered" evidence="1">
    <location>
        <begin position="382"/>
        <end position="439"/>
    </location>
</feature>
<feature type="transmembrane region" description="Helical" evidence="2">
    <location>
        <begin position="94"/>
        <end position="120"/>
    </location>
</feature>
<accession>A0A0M4E8T2</accession>
<evidence type="ECO:0000313" key="3">
    <source>
        <dbReference type="EMBL" id="ALC43354.1"/>
    </source>
</evidence>
<dbReference type="AlphaFoldDB" id="A0A0M4E8T2"/>
<evidence type="ECO:0000256" key="1">
    <source>
        <dbReference type="SAM" id="MobiDB-lite"/>
    </source>
</evidence>
<name>A0A0M4E8T2_DROBS</name>
<evidence type="ECO:0000256" key="2">
    <source>
        <dbReference type="SAM" id="Phobius"/>
    </source>
</evidence>
<feature type="transmembrane region" description="Helical" evidence="2">
    <location>
        <begin position="132"/>
        <end position="154"/>
    </location>
</feature>
<gene>
    <name evidence="3" type="ORF">Dbus_chr3Lg520</name>
</gene>
<dbReference type="EMBL" id="CP012525">
    <property type="protein sequence ID" value="ALC43354.1"/>
    <property type="molecule type" value="Genomic_DNA"/>
</dbReference>
<organism evidence="3 4">
    <name type="scientific">Drosophila busckii</name>
    <name type="common">Fruit fly</name>
    <dbReference type="NCBI Taxonomy" id="30019"/>
    <lineage>
        <taxon>Eukaryota</taxon>
        <taxon>Metazoa</taxon>
        <taxon>Ecdysozoa</taxon>
        <taxon>Arthropoda</taxon>
        <taxon>Hexapoda</taxon>
        <taxon>Insecta</taxon>
        <taxon>Pterygota</taxon>
        <taxon>Neoptera</taxon>
        <taxon>Endopterygota</taxon>
        <taxon>Diptera</taxon>
        <taxon>Brachycera</taxon>
        <taxon>Muscomorpha</taxon>
        <taxon>Ephydroidea</taxon>
        <taxon>Drosophilidae</taxon>
        <taxon>Drosophila</taxon>
    </lineage>
</organism>
<evidence type="ECO:0000313" key="4">
    <source>
        <dbReference type="Proteomes" id="UP000494163"/>
    </source>
</evidence>
<reference evidence="3 4" key="1">
    <citation type="submission" date="2015-08" db="EMBL/GenBank/DDBJ databases">
        <title>Ancestral chromatin configuration constrains chromatin evolution on differentiating sex chromosomes in Drosophila.</title>
        <authorList>
            <person name="Zhou Q."/>
            <person name="Bachtrog D."/>
        </authorList>
    </citation>
    <scope>NUCLEOTIDE SEQUENCE [LARGE SCALE GENOMIC DNA]</scope>
    <source>
        <tissue evidence="3">Whole larvae</tissue>
    </source>
</reference>
<dbReference type="OMA" id="GITFREC"/>
<feature type="region of interest" description="Disordered" evidence="1">
    <location>
        <begin position="347"/>
        <end position="366"/>
    </location>
</feature>
<sequence>MASFSVGFAKCFMLFMAVVILVQGLAFLGLSLWGLTHSGCEATTQIENNPLRFAMDLIYFADKECGDPKLNIQGNTIELQMNWDKSYEITHREYIFMMTYAVVSGCWIASSVFIILTLCFATTKLITGVVYWPWFLSVLAGCILDVVATVFHAIDLSNTLSLEDAFNYVGVENTDSLPNAVMVFFQNLGIYFSTPAVIMLCISCRVVVIWLLNLIGGIFCLTLANNLAKQTAAKTPAYRNQEPPTRQATPQPMPVMTQAVVFEQVQPEPTAPMSVTPQSMQEELQYPEQIRPRPLSIVVPATNPELLQHQDSRQYQANDRTTLQSPVMVLPPIVPQQQPAQELNSYRNTTTHPDQLNYPADERPTSPAVQQLATGSALNSRYSELYPTPPANPRISEELRNQMPWSYTSAVNKPPPPPRKPQQQVQIYPQIPEPDYGEH</sequence>
<keyword evidence="2" id="KW-0472">Membrane</keyword>
<dbReference type="Proteomes" id="UP000494163">
    <property type="component" value="Chromosome 3L"/>
</dbReference>
<feature type="transmembrane region" description="Helical" evidence="2">
    <location>
        <begin position="196"/>
        <end position="224"/>
    </location>
</feature>
<feature type="transmembrane region" description="Helical" evidence="2">
    <location>
        <begin position="12"/>
        <end position="33"/>
    </location>
</feature>
<dbReference type="STRING" id="30019.A0A0M4E8T2"/>
<protein>
    <submittedName>
        <fullName evidence="3">CG1246</fullName>
    </submittedName>
</protein>
<proteinExistence type="predicted"/>
<keyword evidence="2" id="KW-1133">Transmembrane helix</keyword>
<keyword evidence="2" id="KW-0812">Transmembrane</keyword>